<keyword evidence="3" id="KW-1185">Reference proteome</keyword>
<evidence type="ECO:0000313" key="3">
    <source>
        <dbReference type="Proteomes" id="UP000218811"/>
    </source>
</evidence>
<feature type="transmembrane region" description="Helical" evidence="1">
    <location>
        <begin position="203"/>
        <end position="228"/>
    </location>
</feature>
<keyword evidence="1" id="KW-0812">Transmembrane</keyword>
<feature type="transmembrane region" description="Helical" evidence="1">
    <location>
        <begin position="25"/>
        <end position="44"/>
    </location>
</feature>
<feature type="transmembrane region" description="Helical" evidence="1">
    <location>
        <begin position="165"/>
        <end position="183"/>
    </location>
</feature>
<proteinExistence type="predicted"/>
<dbReference type="Proteomes" id="UP000218811">
    <property type="component" value="Unassembled WGS sequence"/>
</dbReference>
<gene>
    <name evidence="2" type="ORF">WOLCODRAFT_164295</name>
</gene>
<organism evidence="2 3">
    <name type="scientific">Wolfiporia cocos (strain MD-104)</name>
    <name type="common">Brown rot fungus</name>
    <dbReference type="NCBI Taxonomy" id="742152"/>
    <lineage>
        <taxon>Eukaryota</taxon>
        <taxon>Fungi</taxon>
        <taxon>Dikarya</taxon>
        <taxon>Basidiomycota</taxon>
        <taxon>Agaricomycotina</taxon>
        <taxon>Agaricomycetes</taxon>
        <taxon>Polyporales</taxon>
        <taxon>Phaeolaceae</taxon>
        <taxon>Wolfiporia</taxon>
    </lineage>
</organism>
<feature type="transmembrane region" description="Helical" evidence="1">
    <location>
        <begin position="463"/>
        <end position="481"/>
    </location>
</feature>
<dbReference type="AlphaFoldDB" id="A0A2H3K2A4"/>
<feature type="transmembrane region" description="Helical" evidence="1">
    <location>
        <begin position="389"/>
        <end position="409"/>
    </location>
</feature>
<dbReference type="OMA" id="VCHEKID"/>
<evidence type="ECO:0000256" key="1">
    <source>
        <dbReference type="SAM" id="Phobius"/>
    </source>
</evidence>
<name>A0A2H3K2A4_WOLCO</name>
<reference evidence="2 3" key="1">
    <citation type="journal article" date="2012" name="Science">
        <title>The Paleozoic origin of enzymatic lignin decomposition reconstructed from 31 fungal genomes.</title>
        <authorList>
            <person name="Floudas D."/>
            <person name="Binder M."/>
            <person name="Riley R."/>
            <person name="Barry K."/>
            <person name="Blanchette R.A."/>
            <person name="Henrissat B."/>
            <person name="Martinez A.T."/>
            <person name="Otillar R."/>
            <person name="Spatafora J.W."/>
            <person name="Yadav J.S."/>
            <person name="Aerts A."/>
            <person name="Benoit I."/>
            <person name="Boyd A."/>
            <person name="Carlson A."/>
            <person name="Copeland A."/>
            <person name="Coutinho P.M."/>
            <person name="de Vries R.P."/>
            <person name="Ferreira P."/>
            <person name="Findley K."/>
            <person name="Foster B."/>
            <person name="Gaskell J."/>
            <person name="Glotzer D."/>
            <person name="Gorecki P."/>
            <person name="Heitman J."/>
            <person name="Hesse C."/>
            <person name="Hori C."/>
            <person name="Igarashi K."/>
            <person name="Jurgens J.A."/>
            <person name="Kallen N."/>
            <person name="Kersten P."/>
            <person name="Kohler A."/>
            <person name="Kuees U."/>
            <person name="Kumar T.K.A."/>
            <person name="Kuo A."/>
            <person name="LaButti K."/>
            <person name="Larrondo L.F."/>
            <person name="Lindquist E."/>
            <person name="Ling A."/>
            <person name="Lombard V."/>
            <person name="Lucas S."/>
            <person name="Lundell T."/>
            <person name="Martin R."/>
            <person name="McLaughlin D.J."/>
            <person name="Morgenstern I."/>
            <person name="Morin E."/>
            <person name="Murat C."/>
            <person name="Nagy L.G."/>
            <person name="Nolan M."/>
            <person name="Ohm R.A."/>
            <person name="Patyshakuliyeva A."/>
            <person name="Rokas A."/>
            <person name="Ruiz-Duenas F.J."/>
            <person name="Sabat G."/>
            <person name="Salamov A."/>
            <person name="Samejima M."/>
            <person name="Schmutz J."/>
            <person name="Slot J.C."/>
            <person name="St John F."/>
            <person name="Stenlid J."/>
            <person name="Sun H."/>
            <person name="Sun S."/>
            <person name="Syed K."/>
            <person name="Tsang A."/>
            <person name="Wiebenga A."/>
            <person name="Young D."/>
            <person name="Pisabarro A."/>
            <person name="Eastwood D.C."/>
            <person name="Martin F."/>
            <person name="Cullen D."/>
            <person name="Grigoriev I.V."/>
            <person name="Hibbett D.S."/>
        </authorList>
    </citation>
    <scope>NUCLEOTIDE SEQUENCE [LARGE SCALE GENOMIC DNA]</scope>
    <source>
        <strain evidence="2 3">MD-104</strain>
    </source>
</reference>
<dbReference type="OrthoDB" id="3253026at2759"/>
<keyword evidence="1" id="KW-1133">Transmembrane helix</keyword>
<protein>
    <submittedName>
        <fullName evidence="2">Uncharacterized protein</fullName>
    </submittedName>
</protein>
<evidence type="ECO:0000313" key="2">
    <source>
        <dbReference type="EMBL" id="PCH43174.1"/>
    </source>
</evidence>
<keyword evidence="1" id="KW-0472">Membrane</keyword>
<sequence length="497" mass="55440">MSNFIAHAATVPTVAGRPWYINLRWTAIVLFLPFAGLWQSMILLSQHIMFSRDNLHQALSRGALLMVCRDNDWEPPSDREDRVFVQLPKGFHETSDKHAMQSWAKFKIMHVCHEKIDVSAYNVHGDMLVPRGYSFAKVHKFPLTDILVSTLANTGSMKLARHRSWAKMAVSGAQLMFAFYTLYRARGDQISHYGYAAYGLSVFPYAFMTLINLIAVGVVGDYPCLYVVRSSILREAGLRVGSRFDGAIGVLKDEDKTNAGESEGALGAPASQDFDTKTMLDPDLDTASVESKTFTVSLPELESGSHDEPPLTEAWLRLETLSCGGQPAKRLLVVRAGEWERRFLFASPGQDLTGRDVYEFGIGGITNEDVHYSLGRSEESIIRNYCGGILFYLSFVMAYLMPYMVIYALTGFRREHSTVAQRAWTMGWLCSSQLAFYPLNASILTHTGGLGITLGSFRSNPRFWFTMAILMVAPIGGYVTVSQMYLSSDFTSTTLCL</sequence>
<dbReference type="EMBL" id="KB468135">
    <property type="protein sequence ID" value="PCH43174.1"/>
    <property type="molecule type" value="Genomic_DNA"/>
</dbReference>
<accession>A0A2H3K2A4</accession>